<dbReference type="InterPro" id="IPR002696">
    <property type="entry name" value="Membr_insert_effic_factor_YidD"/>
</dbReference>
<protein>
    <submittedName>
        <fullName evidence="1">Membrane protein insertion efficiency factor YidD</fullName>
    </submittedName>
</protein>
<dbReference type="Proteomes" id="UP000286680">
    <property type="component" value="Unassembled WGS sequence"/>
</dbReference>
<name>A0AA94JDM2_9GAMM</name>
<accession>A0AA94JDM2</accession>
<evidence type="ECO:0000313" key="1">
    <source>
        <dbReference type="EMBL" id="RUO42543.1"/>
    </source>
</evidence>
<dbReference type="PANTHER" id="PTHR33383">
    <property type="entry name" value="MEMBRANE PROTEIN INSERTION EFFICIENCY FACTOR-RELATED"/>
    <property type="match status" value="1"/>
</dbReference>
<proteinExistence type="predicted"/>
<dbReference type="PANTHER" id="PTHR33383:SF1">
    <property type="entry name" value="MEMBRANE PROTEIN INSERTION EFFICIENCY FACTOR-RELATED"/>
    <property type="match status" value="1"/>
</dbReference>
<keyword evidence="2" id="KW-1185">Reference proteome</keyword>
<dbReference type="Pfam" id="PF01809">
    <property type="entry name" value="YidD"/>
    <property type="match status" value="1"/>
</dbReference>
<sequence length="86" mass="9964">MMQRALLSAIRWYQRRGGSRRFFNTECNFEPSCSEYTYQAISQHGIGRGLKLGWARIRRCNDPDCVNKTYDPVGSHEQGPHQDARS</sequence>
<gene>
    <name evidence="1" type="ORF">CWE23_10675</name>
</gene>
<dbReference type="SMART" id="SM01234">
    <property type="entry name" value="Haemolytic"/>
    <property type="match status" value="1"/>
</dbReference>
<comment type="caution">
    <text evidence="1">The sequence shown here is derived from an EMBL/GenBank/DDBJ whole genome shotgun (WGS) entry which is preliminary data.</text>
</comment>
<dbReference type="NCBIfam" id="TIGR00278">
    <property type="entry name" value="membrane protein insertion efficiency factor YidD"/>
    <property type="match status" value="1"/>
</dbReference>
<organism evidence="1 2">
    <name type="scientific">Idiomarina aquatica</name>
    <dbReference type="NCBI Taxonomy" id="1327752"/>
    <lineage>
        <taxon>Bacteria</taxon>
        <taxon>Pseudomonadati</taxon>
        <taxon>Pseudomonadota</taxon>
        <taxon>Gammaproteobacteria</taxon>
        <taxon>Alteromonadales</taxon>
        <taxon>Idiomarinaceae</taxon>
        <taxon>Idiomarina</taxon>
    </lineage>
</organism>
<dbReference type="EMBL" id="PIPS01000003">
    <property type="protein sequence ID" value="RUO42543.1"/>
    <property type="molecule type" value="Genomic_DNA"/>
</dbReference>
<dbReference type="AlphaFoldDB" id="A0AA94JDM2"/>
<reference evidence="2" key="1">
    <citation type="journal article" date="2018" name="Front. Microbiol.">
        <title>Genome-Based Analysis Reveals the Taxonomy and Diversity of the Family Idiomarinaceae.</title>
        <authorList>
            <person name="Liu Y."/>
            <person name="Lai Q."/>
            <person name="Shao Z."/>
        </authorList>
    </citation>
    <scope>NUCLEOTIDE SEQUENCE [LARGE SCALE GENOMIC DNA]</scope>
    <source>
        <strain evidence="2">SN-14</strain>
    </source>
</reference>
<evidence type="ECO:0000313" key="2">
    <source>
        <dbReference type="Proteomes" id="UP000286680"/>
    </source>
</evidence>